<dbReference type="PANTHER" id="PTHR38457">
    <property type="entry name" value="REGULATOR ABRB-RELATED"/>
    <property type="match status" value="1"/>
</dbReference>
<name>A0A2L2XBM4_9FIRM</name>
<dbReference type="RefSeq" id="WP_207655559.1">
    <property type="nucleotide sequence ID" value="NZ_BFAV01000102.1"/>
</dbReference>
<keyword evidence="1" id="KW-0812">Transmembrane</keyword>
<evidence type="ECO:0000313" key="2">
    <source>
        <dbReference type="EMBL" id="GBF33482.1"/>
    </source>
</evidence>
<dbReference type="EMBL" id="BFAV01000102">
    <property type="protein sequence ID" value="GBF33482.1"/>
    <property type="molecule type" value="Genomic_DNA"/>
</dbReference>
<dbReference type="InterPro" id="IPR007820">
    <property type="entry name" value="AbrB_fam"/>
</dbReference>
<feature type="transmembrane region" description="Helical" evidence="1">
    <location>
        <begin position="155"/>
        <end position="175"/>
    </location>
</feature>
<feature type="transmembrane region" description="Helical" evidence="1">
    <location>
        <begin position="195"/>
        <end position="215"/>
    </location>
</feature>
<feature type="transmembrane region" description="Helical" evidence="1">
    <location>
        <begin position="91"/>
        <end position="112"/>
    </location>
</feature>
<feature type="transmembrane region" description="Helical" evidence="1">
    <location>
        <begin position="340"/>
        <end position="358"/>
    </location>
</feature>
<dbReference type="PIRSF" id="PIRSF038991">
    <property type="entry name" value="Protein_AbrB"/>
    <property type="match status" value="1"/>
</dbReference>
<sequence length="362" mass="38679">MKTQHLFSHKGVSRLVITMLTALIGGSSFKLMHVPIPWLLGPMTAVLIGSSLWKGRYGWPGQVRNAGMIIVGYTIGLSMTAAALQEMSHQLTSMLLMTLILLLMCASMAYVVSKLARSDYLTALLGCIPGGLTQVISLAEETEGVNITVVTVMQVVRLMAIIICVPILIFSPVLGNHRTDALAAQAASSIHAEGAILFPDILPFAAVSVVCALAGDRIRFPTAYLLGPAIGTAILQMFGLHGPQLPSLVINAAQFMIGAFVGLLLKPGELTQKLRTVTLALLNSIMLVAGALGLSLLLREFHSVSMSTALLSIAPGGMDQMGIIAHEINADLSIVAGYQLFRTFFIFFAVPSLFRLIINRKN</sequence>
<feature type="transmembrane region" description="Helical" evidence="1">
    <location>
        <begin position="245"/>
        <end position="265"/>
    </location>
</feature>
<feature type="transmembrane region" description="Helical" evidence="1">
    <location>
        <begin position="65"/>
        <end position="85"/>
    </location>
</feature>
<dbReference type="Pfam" id="PF05145">
    <property type="entry name" value="AbrB"/>
    <property type="match status" value="1"/>
</dbReference>
<keyword evidence="1" id="KW-1133">Transmembrane helix</keyword>
<dbReference type="GO" id="GO:0016020">
    <property type="term" value="C:membrane"/>
    <property type="evidence" value="ECO:0007669"/>
    <property type="project" value="InterPro"/>
</dbReference>
<dbReference type="PANTHER" id="PTHR38457:SF1">
    <property type="entry name" value="REGULATOR ABRB-RELATED"/>
    <property type="match status" value="1"/>
</dbReference>
<evidence type="ECO:0000313" key="3">
    <source>
        <dbReference type="Proteomes" id="UP000239549"/>
    </source>
</evidence>
<dbReference type="AlphaFoldDB" id="A0A2L2XBM4"/>
<dbReference type="InterPro" id="IPR017516">
    <property type="entry name" value="AbrB_dup"/>
</dbReference>
<gene>
    <name evidence="2" type="ORF">DCCM_2584</name>
</gene>
<organism evidence="2 3">
    <name type="scientific">Desulfocucumis palustris</name>
    <dbReference type="NCBI Taxonomy" id="1898651"/>
    <lineage>
        <taxon>Bacteria</taxon>
        <taxon>Bacillati</taxon>
        <taxon>Bacillota</taxon>
        <taxon>Clostridia</taxon>
        <taxon>Eubacteriales</taxon>
        <taxon>Desulfocucumaceae</taxon>
        <taxon>Desulfocucumis</taxon>
    </lineage>
</organism>
<reference evidence="3" key="1">
    <citation type="submission" date="2018-02" db="EMBL/GenBank/DDBJ databases">
        <title>Genome sequence of Desulfocucumis palustris strain NAW-5.</title>
        <authorList>
            <person name="Watanabe M."/>
            <person name="Kojima H."/>
            <person name="Fukui M."/>
        </authorList>
    </citation>
    <scope>NUCLEOTIDE SEQUENCE [LARGE SCALE GENOMIC DNA]</scope>
    <source>
        <strain evidence="3">NAW-5</strain>
    </source>
</reference>
<proteinExistence type="predicted"/>
<accession>A0A2L2XBM4</accession>
<feature type="transmembrane region" description="Helical" evidence="1">
    <location>
        <begin position="222"/>
        <end position="239"/>
    </location>
</feature>
<keyword evidence="3" id="KW-1185">Reference proteome</keyword>
<protein>
    <submittedName>
        <fullName evidence="2">AbrB family transcriptional regulator</fullName>
    </submittedName>
</protein>
<evidence type="ECO:0000256" key="1">
    <source>
        <dbReference type="SAM" id="Phobius"/>
    </source>
</evidence>
<feature type="transmembrane region" description="Helical" evidence="1">
    <location>
        <begin position="277"/>
        <end position="298"/>
    </location>
</feature>
<feature type="transmembrane region" description="Helical" evidence="1">
    <location>
        <begin position="12"/>
        <end position="29"/>
    </location>
</feature>
<dbReference type="NCBIfam" id="TIGR03082">
    <property type="entry name" value="Gneg_AbrB_dup"/>
    <property type="match status" value="2"/>
</dbReference>
<dbReference type="Proteomes" id="UP000239549">
    <property type="component" value="Unassembled WGS sequence"/>
</dbReference>
<feature type="transmembrane region" description="Helical" evidence="1">
    <location>
        <begin position="35"/>
        <end position="53"/>
    </location>
</feature>
<comment type="caution">
    <text evidence="2">The sequence shown here is derived from an EMBL/GenBank/DDBJ whole genome shotgun (WGS) entry which is preliminary data.</text>
</comment>
<dbReference type="GO" id="GO:0010468">
    <property type="term" value="P:regulation of gene expression"/>
    <property type="evidence" value="ECO:0007669"/>
    <property type="project" value="InterPro"/>
</dbReference>
<keyword evidence="1" id="KW-0472">Membrane</keyword>